<proteinExistence type="predicted"/>
<evidence type="ECO:0000313" key="3">
    <source>
        <dbReference type="Proteomes" id="UP001164929"/>
    </source>
</evidence>
<dbReference type="AlphaFoldDB" id="A0AAD6LS79"/>
<protein>
    <submittedName>
        <fullName evidence="2">Uncharacterized protein</fullName>
    </submittedName>
</protein>
<evidence type="ECO:0000313" key="2">
    <source>
        <dbReference type="EMBL" id="KAJ6972145.1"/>
    </source>
</evidence>
<feature type="region of interest" description="Disordered" evidence="1">
    <location>
        <begin position="1"/>
        <end position="36"/>
    </location>
</feature>
<name>A0AAD6LS79_9ROSI</name>
<gene>
    <name evidence="2" type="ORF">NC653_032659</name>
</gene>
<sequence length="98" mass="11035">MIGNHVDDDDDDDDKEEREGAGAGHAMIGNHVDPKQRHSHQHQCICIPRNQESPLRHALTAPLTSLLQEDQQLLPCFSLETSFERLKEGCAKNRLIIV</sequence>
<organism evidence="2 3">
    <name type="scientific">Populus alba x Populus x berolinensis</name>
    <dbReference type="NCBI Taxonomy" id="444605"/>
    <lineage>
        <taxon>Eukaryota</taxon>
        <taxon>Viridiplantae</taxon>
        <taxon>Streptophyta</taxon>
        <taxon>Embryophyta</taxon>
        <taxon>Tracheophyta</taxon>
        <taxon>Spermatophyta</taxon>
        <taxon>Magnoliopsida</taxon>
        <taxon>eudicotyledons</taxon>
        <taxon>Gunneridae</taxon>
        <taxon>Pentapetalae</taxon>
        <taxon>rosids</taxon>
        <taxon>fabids</taxon>
        <taxon>Malpighiales</taxon>
        <taxon>Salicaceae</taxon>
        <taxon>Saliceae</taxon>
        <taxon>Populus</taxon>
    </lineage>
</organism>
<comment type="caution">
    <text evidence="2">The sequence shown here is derived from an EMBL/GenBank/DDBJ whole genome shotgun (WGS) entry which is preliminary data.</text>
</comment>
<evidence type="ECO:0000256" key="1">
    <source>
        <dbReference type="SAM" id="MobiDB-lite"/>
    </source>
</evidence>
<dbReference type="Proteomes" id="UP001164929">
    <property type="component" value="Chromosome 14"/>
</dbReference>
<dbReference type="EMBL" id="JAQIZT010000014">
    <property type="protein sequence ID" value="KAJ6972145.1"/>
    <property type="molecule type" value="Genomic_DNA"/>
</dbReference>
<accession>A0AAD6LS79</accession>
<feature type="compositionally biased region" description="Acidic residues" evidence="1">
    <location>
        <begin position="7"/>
        <end position="16"/>
    </location>
</feature>
<keyword evidence="3" id="KW-1185">Reference proteome</keyword>
<reference evidence="2" key="1">
    <citation type="journal article" date="2023" name="Mol. Ecol. Resour.">
        <title>Chromosome-level genome assembly of a triploid poplar Populus alba 'Berolinensis'.</title>
        <authorList>
            <person name="Chen S."/>
            <person name="Yu Y."/>
            <person name="Wang X."/>
            <person name="Wang S."/>
            <person name="Zhang T."/>
            <person name="Zhou Y."/>
            <person name="He R."/>
            <person name="Meng N."/>
            <person name="Wang Y."/>
            <person name="Liu W."/>
            <person name="Liu Z."/>
            <person name="Liu J."/>
            <person name="Guo Q."/>
            <person name="Huang H."/>
            <person name="Sederoff R.R."/>
            <person name="Wang G."/>
            <person name="Qu G."/>
            <person name="Chen S."/>
        </authorList>
    </citation>
    <scope>NUCLEOTIDE SEQUENCE</scope>
    <source>
        <strain evidence="2">SC-2020</strain>
    </source>
</reference>